<evidence type="ECO:0000313" key="1">
    <source>
        <dbReference type="EMBL" id="KAJ5356823.1"/>
    </source>
</evidence>
<proteinExistence type="predicted"/>
<dbReference type="EMBL" id="JAPZBT010000006">
    <property type="protein sequence ID" value="KAJ5356823.1"/>
    <property type="molecule type" value="Genomic_DNA"/>
</dbReference>
<evidence type="ECO:0000313" key="2">
    <source>
        <dbReference type="Proteomes" id="UP001147752"/>
    </source>
</evidence>
<sequence length="81" mass="9116">MRSGDDEGSRERRGSRGKPSVFLLGFGSRLLLLSTNQLPPLIRGPAMIYRFLFQSIISESFGSLYTGRVLLRPVHARFCTQ</sequence>
<dbReference type="Proteomes" id="UP001147752">
    <property type="component" value="Unassembled WGS sequence"/>
</dbReference>
<protein>
    <submittedName>
        <fullName evidence="1">Uncharacterized protein</fullName>
    </submittedName>
</protein>
<gene>
    <name evidence="1" type="ORF">N7517_011432</name>
</gene>
<comment type="caution">
    <text evidence="1">The sequence shown here is derived from an EMBL/GenBank/DDBJ whole genome shotgun (WGS) entry which is preliminary data.</text>
</comment>
<keyword evidence="2" id="KW-1185">Reference proteome</keyword>
<accession>A0A9W9RB05</accession>
<organism evidence="1 2">
    <name type="scientific">Penicillium concentricum</name>
    <dbReference type="NCBI Taxonomy" id="293559"/>
    <lineage>
        <taxon>Eukaryota</taxon>
        <taxon>Fungi</taxon>
        <taxon>Dikarya</taxon>
        <taxon>Ascomycota</taxon>
        <taxon>Pezizomycotina</taxon>
        <taxon>Eurotiomycetes</taxon>
        <taxon>Eurotiomycetidae</taxon>
        <taxon>Eurotiales</taxon>
        <taxon>Aspergillaceae</taxon>
        <taxon>Penicillium</taxon>
    </lineage>
</organism>
<reference evidence="1" key="2">
    <citation type="journal article" date="2023" name="IMA Fungus">
        <title>Comparative genomic study of the Penicillium genus elucidates a diverse pangenome and 15 lateral gene transfer events.</title>
        <authorList>
            <person name="Petersen C."/>
            <person name="Sorensen T."/>
            <person name="Nielsen M.R."/>
            <person name="Sondergaard T.E."/>
            <person name="Sorensen J.L."/>
            <person name="Fitzpatrick D.A."/>
            <person name="Frisvad J.C."/>
            <person name="Nielsen K.L."/>
        </authorList>
    </citation>
    <scope>NUCLEOTIDE SEQUENCE</scope>
    <source>
        <strain evidence="1">IBT 3081</strain>
    </source>
</reference>
<reference evidence="1" key="1">
    <citation type="submission" date="2022-12" db="EMBL/GenBank/DDBJ databases">
        <authorList>
            <person name="Petersen C."/>
        </authorList>
    </citation>
    <scope>NUCLEOTIDE SEQUENCE</scope>
    <source>
        <strain evidence="1">IBT 3081</strain>
    </source>
</reference>
<dbReference type="AlphaFoldDB" id="A0A9W9RB05"/>
<name>A0A9W9RB05_9EURO</name>
<dbReference type="RefSeq" id="XP_056574970.1">
    <property type="nucleotide sequence ID" value="XM_056729155.1"/>
</dbReference>
<dbReference type="GeneID" id="81468338"/>